<keyword evidence="3" id="KW-1185">Reference proteome</keyword>
<keyword evidence="1" id="KW-0812">Transmembrane</keyword>
<organism evidence="2 3">
    <name type="scientific">Aquimarina litoralis</name>
    <dbReference type="NCBI Taxonomy" id="584605"/>
    <lineage>
        <taxon>Bacteria</taxon>
        <taxon>Pseudomonadati</taxon>
        <taxon>Bacteroidota</taxon>
        <taxon>Flavobacteriia</taxon>
        <taxon>Flavobacteriales</taxon>
        <taxon>Flavobacteriaceae</taxon>
        <taxon>Aquimarina</taxon>
    </lineage>
</organism>
<evidence type="ECO:0000256" key="1">
    <source>
        <dbReference type="SAM" id="Phobius"/>
    </source>
</evidence>
<dbReference type="EMBL" id="BAAAGE010000008">
    <property type="protein sequence ID" value="GAA0733452.1"/>
    <property type="molecule type" value="Genomic_DNA"/>
</dbReference>
<proteinExistence type="predicted"/>
<name>A0ABN1JA01_9FLAO</name>
<evidence type="ECO:0000313" key="3">
    <source>
        <dbReference type="Proteomes" id="UP001501758"/>
    </source>
</evidence>
<dbReference type="Proteomes" id="UP001501758">
    <property type="component" value="Unassembled WGS sequence"/>
</dbReference>
<sequence>MKIRLKPLASDIFISVYVVISLFLRFLAEMKTQISAANSIVIGFCFVVILWVLIRLKFLNPNWFGLFTSNDQTNKN</sequence>
<comment type="caution">
    <text evidence="2">The sequence shown here is derived from an EMBL/GenBank/DDBJ whole genome shotgun (WGS) entry which is preliminary data.</text>
</comment>
<reference evidence="2 3" key="1">
    <citation type="journal article" date="2019" name="Int. J. Syst. Evol. Microbiol.">
        <title>The Global Catalogue of Microorganisms (GCM) 10K type strain sequencing project: providing services to taxonomists for standard genome sequencing and annotation.</title>
        <authorList>
            <consortium name="The Broad Institute Genomics Platform"/>
            <consortium name="The Broad Institute Genome Sequencing Center for Infectious Disease"/>
            <person name="Wu L."/>
            <person name="Ma J."/>
        </authorList>
    </citation>
    <scope>NUCLEOTIDE SEQUENCE [LARGE SCALE GENOMIC DNA]</scope>
    <source>
        <strain evidence="2 3">JCM 15974</strain>
    </source>
</reference>
<feature type="transmembrane region" description="Helical" evidence="1">
    <location>
        <begin position="12"/>
        <end position="28"/>
    </location>
</feature>
<keyword evidence="1" id="KW-0472">Membrane</keyword>
<accession>A0ABN1JA01</accession>
<gene>
    <name evidence="2" type="ORF">GCM10009430_47610</name>
</gene>
<protein>
    <submittedName>
        <fullName evidence="2">Uncharacterized protein</fullName>
    </submittedName>
</protein>
<evidence type="ECO:0000313" key="2">
    <source>
        <dbReference type="EMBL" id="GAA0733452.1"/>
    </source>
</evidence>
<feature type="transmembrane region" description="Helical" evidence="1">
    <location>
        <begin position="34"/>
        <end position="54"/>
    </location>
</feature>
<keyword evidence="1" id="KW-1133">Transmembrane helix</keyword>